<dbReference type="InterPro" id="IPR023210">
    <property type="entry name" value="NADP_OxRdtase_dom"/>
</dbReference>
<proteinExistence type="predicted"/>
<evidence type="ECO:0000259" key="3">
    <source>
        <dbReference type="Pfam" id="PF00248"/>
    </source>
</evidence>
<sequence>MRPQSPLSADLPPLIMGTATFNSQYNADPFALPTTELVHRALSRGIRAFDTSPYYGPAEELLGRALVTEFVQTHFPRDSYRLLTKVGRVSGASFDYSPAWVRYSVRRSLRRLHTDYLDVVYCHDVEFVSPAEVLAAVTELRRLRDEEGLLRYVGISGYPVEVLSSLAEMILQETGEPLDIVMSYANYTLQNTRLRSLALPRLLAAGVDVVPNASPLGMGLLRRDGVPIGSMGDFHPAPDALRTAIQSAAQCTSQSGEKLEVVAIRFALESWLRAGAKAGALGAPLARSTDADPGFLSVANLGTGRRLGVSVMGVSNIDELDETLRVWHSILDGLESWDEDEDTEGELDLEKQIMSMGPSSTSPQAAAATEKHESENGAVPSQVQAPAILTPSEGLITDRAWSHTRRAKILQLAKEVRDVLGAEWVDYVWASPPPNFKNTLPDDHIAAKRLIEAEEAEGTQALPSPAASIHDEPMLTPPLDAQPQLA</sequence>
<dbReference type="Gene3D" id="3.20.20.100">
    <property type="entry name" value="NADP-dependent oxidoreductase domain"/>
    <property type="match status" value="1"/>
</dbReference>
<evidence type="ECO:0000313" key="4">
    <source>
        <dbReference type="EMBL" id="EPS25925.1"/>
    </source>
</evidence>
<dbReference type="PANTHER" id="PTHR42686">
    <property type="entry name" value="GH17980P-RELATED"/>
    <property type="match status" value="1"/>
</dbReference>
<dbReference type="InterPro" id="IPR036812">
    <property type="entry name" value="NAD(P)_OxRdtase_dom_sf"/>
</dbReference>
<feature type="region of interest" description="Disordered" evidence="2">
    <location>
        <begin position="355"/>
        <end position="381"/>
    </location>
</feature>
<reference evidence="4 5" key="1">
    <citation type="journal article" date="2013" name="PLoS ONE">
        <title>Genomic and secretomic analyses reveal unique features of the lignocellulolytic enzyme system of Penicillium decumbens.</title>
        <authorList>
            <person name="Liu G."/>
            <person name="Zhang L."/>
            <person name="Wei X."/>
            <person name="Zou G."/>
            <person name="Qin Y."/>
            <person name="Ma L."/>
            <person name="Li J."/>
            <person name="Zheng H."/>
            <person name="Wang S."/>
            <person name="Wang C."/>
            <person name="Xun L."/>
            <person name="Zhao G.-P."/>
            <person name="Zhou Z."/>
            <person name="Qu Y."/>
        </authorList>
    </citation>
    <scope>NUCLEOTIDE SEQUENCE [LARGE SCALE GENOMIC DNA]</scope>
    <source>
        <strain evidence="5">114-2 / CGMCC 5302</strain>
    </source>
</reference>
<dbReference type="SUPFAM" id="SSF51430">
    <property type="entry name" value="NAD(P)-linked oxidoreductase"/>
    <property type="match status" value="1"/>
</dbReference>
<feature type="region of interest" description="Disordered" evidence="2">
    <location>
        <begin position="455"/>
        <end position="486"/>
    </location>
</feature>
<dbReference type="OrthoDB" id="5286008at2759"/>
<dbReference type="EMBL" id="KB644408">
    <property type="protein sequence ID" value="EPS25925.1"/>
    <property type="molecule type" value="Genomic_DNA"/>
</dbReference>
<dbReference type="eggNOG" id="KOG1576">
    <property type="taxonomic scope" value="Eukaryota"/>
</dbReference>
<dbReference type="PANTHER" id="PTHR42686:SF1">
    <property type="entry name" value="GH17980P-RELATED"/>
    <property type="match status" value="1"/>
</dbReference>
<keyword evidence="5" id="KW-1185">Reference proteome</keyword>
<evidence type="ECO:0000256" key="1">
    <source>
        <dbReference type="ARBA" id="ARBA00023002"/>
    </source>
</evidence>
<accession>S7Z5Y5</accession>
<dbReference type="PhylomeDB" id="S7Z5Y5"/>
<evidence type="ECO:0000256" key="2">
    <source>
        <dbReference type="SAM" id="MobiDB-lite"/>
    </source>
</evidence>
<dbReference type="AlphaFoldDB" id="S7Z5Y5"/>
<gene>
    <name evidence="4" type="ORF">PDE_00861</name>
</gene>
<dbReference type="GO" id="GO:0045290">
    <property type="term" value="F:D-arabinose 1-dehydrogenase [NAD(P)+] activity"/>
    <property type="evidence" value="ECO:0007669"/>
    <property type="project" value="InterPro"/>
</dbReference>
<dbReference type="InterPro" id="IPR044480">
    <property type="entry name" value="Ara2-like"/>
</dbReference>
<keyword evidence="1" id="KW-0560">Oxidoreductase</keyword>
<feature type="domain" description="NADP-dependent oxidoreductase" evidence="3">
    <location>
        <begin position="13"/>
        <end position="329"/>
    </location>
</feature>
<evidence type="ECO:0000313" key="5">
    <source>
        <dbReference type="Proteomes" id="UP000019376"/>
    </source>
</evidence>
<dbReference type="InterPro" id="IPR020471">
    <property type="entry name" value="AKR"/>
</dbReference>
<dbReference type="STRING" id="933388.S7Z5Y5"/>
<dbReference type="HOGENOM" id="CLU_023205_7_0_1"/>
<organism evidence="4 5">
    <name type="scientific">Penicillium oxalicum (strain 114-2 / CGMCC 5302)</name>
    <name type="common">Penicillium decumbens</name>
    <dbReference type="NCBI Taxonomy" id="933388"/>
    <lineage>
        <taxon>Eukaryota</taxon>
        <taxon>Fungi</taxon>
        <taxon>Dikarya</taxon>
        <taxon>Ascomycota</taxon>
        <taxon>Pezizomycotina</taxon>
        <taxon>Eurotiomycetes</taxon>
        <taxon>Eurotiomycetidae</taxon>
        <taxon>Eurotiales</taxon>
        <taxon>Aspergillaceae</taxon>
        <taxon>Penicillium</taxon>
    </lineage>
</organism>
<dbReference type="GO" id="GO:0005829">
    <property type="term" value="C:cytosol"/>
    <property type="evidence" value="ECO:0007669"/>
    <property type="project" value="TreeGrafter"/>
</dbReference>
<protein>
    <recommendedName>
        <fullName evidence="3">NADP-dependent oxidoreductase domain-containing protein</fullName>
    </recommendedName>
</protein>
<dbReference type="Pfam" id="PF00248">
    <property type="entry name" value="Aldo_ket_red"/>
    <property type="match status" value="1"/>
</dbReference>
<name>S7Z5Y5_PENO1</name>
<dbReference type="CDD" id="cd19164">
    <property type="entry name" value="AKR_ARA2"/>
    <property type="match status" value="1"/>
</dbReference>
<dbReference type="GO" id="GO:0070485">
    <property type="term" value="P:dehydro-D-arabinono-1,4-lactone biosynthetic process"/>
    <property type="evidence" value="ECO:0007669"/>
    <property type="project" value="TreeGrafter"/>
</dbReference>
<dbReference type="Proteomes" id="UP000019376">
    <property type="component" value="Unassembled WGS sequence"/>
</dbReference>